<evidence type="ECO:0000313" key="2">
    <source>
        <dbReference type="Proteomes" id="UP000186817"/>
    </source>
</evidence>
<gene>
    <name evidence="1" type="ORF">AK812_SmicGene15900</name>
</gene>
<reference evidence="1 2" key="1">
    <citation type="submission" date="2016-02" db="EMBL/GenBank/DDBJ databases">
        <title>Genome analysis of coral dinoflagellate symbionts highlights evolutionary adaptations to a symbiotic lifestyle.</title>
        <authorList>
            <person name="Aranda M."/>
            <person name="Li Y."/>
            <person name="Liew Y.J."/>
            <person name="Baumgarten S."/>
            <person name="Simakov O."/>
            <person name="Wilson M."/>
            <person name="Piel J."/>
            <person name="Ashoor H."/>
            <person name="Bougouffa S."/>
            <person name="Bajic V.B."/>
            <person name="Ryu T."/>
            <person name="Ravasi T."/>
            <person name="Bayer T."/>
            <person name="Micklem G."/>
            <person name="Kim H."/>
            <person name="Bhak J."/>
            <person name="Lajeunesse T.C."/>
            <person name="Voolstra C.R."/>
        </authorList>
    </citation>
    <scope>NUCLEOTIDE SEQUENCE [LARGE SCALE GENOMIC DNA]</scope>
    <source>
        <strain evidence="1 2">CCMP2467</strain>
    </source>
</reference>
<dbReference type="InterPro" id="IPR029063">
    <property type="entry name" value="SAM-dependent_MTases_sf"/>
</dbReference>
<feature type="non-terminal residue" evidence="1">
    <location>
        <position position="204"/>
    </location>
</feature>
<dbReference type="EMBL" id="LSRX01000295">
    <property type="protein sequence ID" value="OLQ01352.1"/>
    <property type="molecule type" value="Genomic_DNA"/>
</dbReference>
<dbReference type="OrthoDB" id="10061565at2759"/>
<sequence>MKKPASQAAPARRVSKACLGKFLKSYKGLEDIHLPLFREVKRVSKARSVLYPGSYWHLTASLVFSKVLYIDSDSKVGKFFQDEPLLEWVKEHKDYATKPEIDFRQQNFERLDVAEGSFDLLISMSAGIVSKPCGRYVKQGGYFLVSDAHFDARTTALDPRYKLVAVYNPETKRLETKDLESCFMTTAGEKISANQVFALSEISL</sequence>
<dbReference type="OMA" id="WHLTASL"/>
<protein>
    <recommendedName>
        <fullName evidence="3">Methyltransferase type 11 domain-containing protein</fullName>
    </recommendedName>
</protein>
<evidence type="ECO:0000313" key="1">
    <source>
        <dbReference type="EMBL" id="OLQ01352.1"/>
    </source>
</evidence>
<evidence type="ECO:0008006" key="3">
    <source>
        <dbReference type="Google" id="ProtNLM"/>
    </source>
</evidence>
<organism evidence="1 2">
    <name type="scientific">Symbiodinium microadriaticum</name>
    <name type="common">Dinoflagellate</name>
    <name type="synonym">Zooxanthella microadriatica</name>
    <dbReference type="NCBI Taxonomy" id="2951"/>
    <lineage>
        <taxon>Eukaryota</taxon>
        <taxon>Sar</taxon>
        <taxon>Alveolata</taxon>
        <taxon>Dinophyceae</taxon>
        <taxon>Suessiales</taxon>
        <taxon>Symbiodiniaceae</taxon>
        <taxon>Symbiodinium</taxon>
    </lineage>
</organism>
<dbReference type="Gene3D" id="3.40.50.150">
    <property type="entry name" value="Vaccinia Virus protein VP39"/>
    <property type="match status" value="1"/>
</dbReference>
<name>A0A1Q9E1R7_SYMMI</name>
<dbReference type="AlphaFoldDB" id="A0A1Q9E1R7"/>
<keyword evidence="2" id="KW-1185">Reference proteome</keyword>
<proteinExistence type="predicted"/>
<dbReference type="SUPFAM" id="SSF53335">
    <property type="entry name" value="S-adenosyl-L-methionine-dependent methyltransferases"/>
    <property type="match status" value="1"/>
</dbReference>
<accession>A0A1Q9E1R7</accession>
<comment type="caution">
    <text evidence="1">The sequence shown here is derived from an EMBL/GenBank/DDBJ whole genome shotgun (WGS) entry which is preliminary data.</text>
</comment>
<dbReference type="Proteomes" id="UP000186817">
    <property type="component" value="Unassembled WGS sequence"/>
</dbReference>